<evidence type="ECO:0008006" key="4">
    <source>
        <dbReference type="Google" id="ProtNLM"/>
    </source>
</evidence>
<evidence type="ECO:0000313" key="2">
    <source>
        <dbReference type="EMBL" id="WDF68857.1"/>
    </source>
</evidence>
<evidence type="ECO:0000256" key="1">
    <source>
        <dbReference type="SAM" id="Phobius"/>
    </source>
</evidence>
<feature type="transmembrane region" description="Helical" evidence="1">
    <location>
        <begin position="30"/>
        <end position="49"/>
    </location>
</feature>
<dbReference type="RefSeq" id="WP_274267585.1">
    <property type="nucleotide sequence ID" value="NZ_CP117880.1"/>
</dbReference>
<name>A0ABY7WGU5_9SPHI</name>
<accession>A0ABY7WGU5</accession>
<evidence type="ECO:0000313" key="3">
    <source>
        <dbReference type="Proteomes" id="UP001221558"/>
    </source>
</evidence>
<organism evidence="2 3">
    <name type="scientific">Sphingobacterium oryzagri</name>
    <dbReference type="NCBI Taxonomy" id="3025669"/>
    <lineage>
        <taxon>Bacteria</taxon>
        <taxon>Pseudomonadati</taxon>
        <taxon>Bacteroidota</taxon>
        <taxon>Sphingobacteriia</taxon>
        <taxon>Sphingobacteriales</taxon>
        <taxon>Sphingobacteriaceae</taxon>
        <taxon>Sphingobacterium</taxon>
    </lineage>
</organism>
<dbReference type="EMBL" id="CP117880">
    <property type="protein sequence ID" value="WDF68857.1"/>
    <property type="molecule type" value="Genomic_DNA"/>
</dbReference>
<dbReference type="Proteomes" id="UP001221558">
    <property type="component" value="Chromosome"/>
</dbReference>
<protein>
    <recommendedName>
        <fullName evidence="4">Class IIb bacteriocin, lactobin A/cerein 7B family</fullName>
    </recommendedName>
</protein>
<keyword evidence="1" id="KW-0472">Membrane</keyword>
<keyword evidence="1" id="KW-1133">Transmembrane helix</keyword>
<keyword evidence="3" id="KW-1185">Reference proteome</keyword>
<gene>
    <name evidence="2" type="ORF">PQ465_00420</name>
</gene>
<proteinExistence type="predicted"/>
<keyword evidence="1" id="KW-0812">Transmembrane</keyword>
<sequence>MSFQIENYNLVELRQEQLENTEGGKFLEEALMLIGAVYAAGYALGEFAYNITH</sequence>
<reference evidence="2 3" key="1">
    <citation type="submission" date="2023-02" db="EMBL/GenBank/DDBJ databases">
        <title>Genome sequence of Sphingobacterium sp. KACC 22765.</title>
        <authorList>
            <person name="Kim S."/>
            <person name="Heo J."/>
            <person name="Kwon S.-W."/>
        </authorList>
    </citation>
    <scope>NUCLEOTIDE SEQUENCE [LARGE SCALE GENOMIC DNA]</scope>
    <source>
        <strain evidence="2 3">KACC 22765</strain>
    </source>
</reference>